<keyword evidence="3" id="KW-1185">Reference proteome</keyword>
<gene>
    <name evidence="2" type="ORF">SLEP1_g15901</name>
</gene>
<dbReference type="EMBL" id="BPVZ01000020">
    <property type="protein sequence ID" value="GKV03628.1"/>
    <property type="molecule type" value="Genomic_DNA"/>
</dbReference>
<dbReference type="Proteomes" id="UP001054252">
    <property type="component" value="Unassembled WGS sequence"/>
</dbReference>
<dbReference type="AlphaFoldDB" id="A0AAV5IZG1"/>
<organism evidence="2 3">
    <name type="scientific">Rubroshorea leprosula</name>
    <dbReference type="NCBI Taxonomy" id="152421"/>
    <lineage>
        <taxon>Eukaryota</taxon>
        <taxon>Viridiplantae</taxon>
        <taxon>Streptophyta</taxon>
        <taxon>Embryophyta</taxon>
        <taxon>Tracheophyta</taxon>
        <taxon>Spermatophyta</taxon>
        <taxon>Magnoliopsida</taxon>
        <taxon>eudicotyledons</taxon>
        <taxon>Gunneridae</taxon>
        <taxon>Pentapetalae</taxon>
        <taxon>rosids</taxon>
        <taxon>malvids</taxon>
        <taxon>Malvales</taxon>
        <taxon>Dipterocarpaceae</taxon>
        <taxon>Rubroshorea</taxon>
    </lineage>
</organism>
<evidence type="ECO:0000256" key="1">
    <source>
        <dbReference type="SAM" id="Phobius"/>
    </source>
</evidence>
<proteinExistence type="predicted"/>
<feature type="transmembrane region" description="Helical" evidence="1">
    <location>
        <begin position="31"/>
        <end position="48"/>
    </location>
</feature>
<sequence length="53" mass="6074">MALNGQEFSAIVNRIQADVRDRMVGFAKEKAYPILISIASIWGWSFSLQRLKF</sequence>
<name>A0AAV5IZG1_9ROSI</name>
<keyword evidence="1" id="KW-0812">Transmembrane</keyword>
<protein>
    <submittedName>
        <fullName evidence="2">Uncharacterized protein</fullName>
    </submittedName>
</protein>
<evidence type="ECO:0000313" key="3">
    <source>
        <dbReference type="Proteomes" id="UP001054252"/>
    </source>
</evidence>
<evidence type="ECO:0000313" key="2">
    <source>
        <dbReference type="EMBL" id="GKV03628.1"/>
    </source>
</evidence>
<keyword evidence="1" id="KW-1133">Transmembrane helix</keyword>
<reference evidence="2 3" key="1">
    <citation type="journal article" date="2021" name="Commun. Biol.">
        <title>The genome of Shorea leprosula (Dipterocarpaceae) highlights the ecological relevance of drought in aseasonal tropical rainforests.</title>
        <authorList>
            <person name="Ng K.K.S."/>
            <person name="Kobayashi M.J."/>
            <person name="Fawcett J.A."/>
            <person name="Hatakeyama M."/>
            <person name="Paape T."/>
            <person name="Ng C.H."/>
            <person name="Ang C.C."/>
            <person name="Tnah L.H."/>
            <person name="Lee C.T."/>
            <person name="Nishiyama T."/>
            <person name="Sese J."/>
            <person name="O'Brien M.J."/>
            <person name="Copetti D."/>
            <person name="Mohd Noor M.I."/>
            <person name="Ong R.C."/>
            <person name="Putra M."/>
            <person name="Sireger I.Z."/>
            <person name="Indrioko S."/>
            <person name="Kosugi Y."/>
            <person name="Izuno A."/>
            <person name="Isagi Y."/>
            <person name="Lee S.L."/>
            <person name="Shimizu K.K."/>
        </authorList>
    </citation>
    <scope>NUCLEOTIDE SEQUENCE [LARGE SCALE GENOMIC DNA]</scope>
    <source>
        <strain evidence="2">214</strain>
    </source>
</reference>
<keyword evidence="1" id="KW-0472">Membrane</keyword>
<accession>A0AAV5IZG1</accession>
<comment type="caution">
    <text evidence="2">The sequence shown here is derived from an EMBL/GenBank/DDBJ whole genome shotgun (WGS) entry which is preliminary data.</text>
</comment>